<organism evidence="1 2">
    <name type="scientific">Aeromicrobium chenweiae</name>
    <dbReference type="NCBI Taxonomy" id="2079793"/>
    <lineage>
        <taxon>Bacteria</taxon>
        <taxon>Bacillati</taxon>
        <taxon>Actinomycetota</taxon>
        <taxon>Actinomycetes</taxon>
        <taxon>Propionibacteriales</taxon>
        <taxon>Nocardioidaceae</taxon>
        <taxon>Aeromicrobium</taxon>
    </lineage>
</organism>
<keyword evidence="2" id="KW-1185">Reference proteome</keyword>
<sequence length="116" mass="12249">MIKRSSRTPVPGKPDQHSLDGRLTNLGFGVFVAALALGVLISLWFQATTCFESCRTSRTTLAYVVTYSGFAAACVLAFGGARRAAGRGTMRAIWPAVGIVVVFVSIVIGIKIAESV</sequence>
<accession>A0A2S0WI84</accession>
<name>A0A2S0WI84_9ACTN</name>
<dbReference type="Proteomes" id="UP000244384">
    <property type="component" value="Chromosome"/>
</dbReference>
<evidence type="ECO:0000313" key="2">
    <source>
        <dbReference type="Proteomes" id="UP000244384"/>
    </source>
</evidence>
<proteinExistence type="predicted"/>
<gene>
    <name evidence="1" type="ORF">C3E78_01710</name>
</gene>
<accession>A0A5F2EQP1</accession>
<dbReference type="AlphaFoldDB" id="A0A2S0WI84"/>
<dbReference type="RefSeq" id="WP_108576684.1">
    <property type="nucleotide sequence ID" value="NZ_CP026952.1"/>
</dbReference>
<dbReference type="EMBL" id="CP026952">
    <property type="protein sequence ID" value="AWB91038.1"/>
    <property type="molecule type" value="Genomic_DNA"/>
</dbReference>
<protein>
    <submittedName>
        <fullName evidence="1">Uncharacterized protein</fullName>
    </submittedName>
</protein>
<dbReference type="KEGG" id="aez:C3E78_01710"/>
<evidence type="ECO:0000313" key="1">
    <source>
        <dbReference type="EMBL" id="AWB91038.1"/>
    </source>
</evidence>
<reference evidence="2" key="1">
    <citation type="submission" date="2018-01" db="EMBL/GenBank/DDBJ databases">
        <authorList>
            <person name="Li J."/>
        </authorList>
    </citation>
    <scope>NUCLEOTIDE SEQUENCE [LARGE SCALE GENOMIC DNA]</scope>
    <source>
        <strain evidence="2">592</strain>
    </source>
</reference>